<evidence type="ECO:0000313" key="1">
    <source>
        <dbReference type="EMBL" id="RCX11502.1"/>
    </source>
</evidence>
<gene>
    <name evidence="1" type="ORF">DFR45_10123</name>
</gene>
<dbReference type="AlphaFoldDB" id="A0A369AQ48"/>
<dbReference type="Pfam" id="PF12261">
    <property type="entry name" value="T_hemolysin"/>
    <property type="match status" value="1"/>
</dbReference>
<proteinExistence type="predicted"/>
<comment type="caution">
    <text evidence="1">The sequence shown here is derived from an EMBL/GenBank/DDBJ whole genome shotgun (WGS) entry which is preliminary data.</text>
</comment>
<name>A0A369AQ48_9BURK</name>
<dbReference type="SUPFAM" id="SSF55729">
    <property type="entry name" value="Acyl-CoA N-acyltransferases (Nat)"/>
    <property type="match status" value="1"/>
</dbReference>
<dbReference type="InterPro" id="IPR022050">
    <property type="entry name" value="T_hemolysin"/>
</dbReference>
<dbReference type="Proteomes" id="UP000252174">
    <property type="component" value="Unassembled WGS sequence"/>
</dbReference>
<dbReference type="InterPro" id="IPR016181">
    <property type="entry name" value="Acyl_CoA_acyltransferase"/>
</dbReference>
<protein>
    <submittedName>
        <fullName evidence="1">Thermostable hemolysin</fullName>
    </submittedName>
</protein>
<accession>A0A369AQ48</accession>
<sequence length="238" mass="25469">MPTTLCPQRRKPETMSTQELVEVAWVRKDEPGAEAVGRFVQAIYLERYGARIALPAGPFLVLRDPHGRVRAALALRRGQAPFFLEHYLDAPVETVLPGASAARETIVEVGSLAADITGGARALVVTLTAFLAACGMQWVVFTARRELRNTFARLGIELHALAPAQAERLPGGGRDWGTYYADDGAPQVMAGAVPQGAMAVRKAVGDVQAPLLALWLRGLALGCGLGAQDLARRAQCPH</sequence>
<organism evidence="1 2">
    <name type="scientific">Extensimonas vulgaris</name>
    <dbReference type="NCBI Taxonomy" id="1031594"/>
    <lineage>
        <taxon>Bacteria</taxon>
        <taxon>Pseudomonadati</taxon>
        <taxon>Pseudomonadota</taxon>
        <taxon>Betaproteobacteria</taxon>
        <taxon>Burkholderiales</taxon>
        <taxon>Comamonadaceae</taxon>
        <taxon>Extensimonas</taxon>
    </lineage>
</organism>
<evidence type="ECO:0000313" key="2">
    <source>
        <dbReference type="Proteomes" id="UP000252174"/>
    </source>
</evidence>
<keyword evidence="2" id="KW-1185">Reference proteome</keyword>
<reference evidence="1 2" key="1">
    <citation type="submission" date="2018-07" db="EMBL/GenBank/DDBJ databases">
        <title>Genomic Encyclopedia of Type Strains, Phase IV (KMG-IV): sequencing the most valuable type-strain genomes for metagenomic binning, comparative biology and taxonomic classification.</title>
        <authorList>
            <person name="Goeker M."/>
        </authorList>
    </citation>
    <scope>NUCLEOTIDE SEQUENCE [LARGE SCALE GENOMIC DNA]</scope>
    <source>
        <strain evidence="1 2">DSM 100911</strain>
    </source>
</reference>
<dbReference type="EMBL" id="QPJU01000001">
    <property type="protein sequence ID" value="RCX11502.1"/>
    <property type="molecule type" value="Genomic_DNA"/>
</dbReference>
<dbReference type="RefSeq" id="WP_158636972.1">
    <property type="nucleotide sequence ID" value="NZ_QPJU01000001.1"/>
</dbReference>